<dbReference type="GO" id="GO:0065002">
    <property type="term" value="P:intracellular protein transmembrane transport"/>
    <property type="evidence" value="ECO:0007669"/>
    <property type="project" value="UniProtKB-UniRule"/>
</dbReference>
<feature type="transmembrane region" description="Helical" evidence="9">
    <location>
        <begin position="678"/>
        <end position="702"/>
    </location>
</feature>
<keyword evidence="2 9" id="KW-0813">Transport</keyword>
<dbReference type="GO" id="GO:0043952">
    <property type="term" value="P:protein transport by the Sec complex"/>
    <property type="evidence" value="ECO:0007669"/>
    <property type="project" value="UniProtKB-UniRule"/>
</dbReference>
<keyword evidence="6 9" id="KW-1133">Transmembrane helix</keyword>
<feature type="transmembrane region" description="Helical" evidence="9">
    <location>
        <begin position="6"/>
        <end position="23"/>
    </location>
</feature>
<protein>
    <recommendedName>
        <fullName evidence="9">Protein translocase subunit SecD</fullName>
    </recommendedName>
</protein>
<feature type="domain" description="Protein translocase subunit SecDF P1" evidence="11">
    <location>
        <begin position="268"/>
        <end position="328"/>
    </location>
</feature>
<dbReference type="AlphaFoldDB" id="A0A0K1ELF2"/>
<dbReference type="GO" id="GO:0015450">
    <property type="term" value="F:protein-transporting ATPase activity"/>
    <property type="evidence" value="ECO:0007669"/>
    <property type="project" value="InterPro"/>
</dbReference>
<dbReference type="Proteomes" id="UP000067626">
    <property type="component" value="Chromosome"/>
</dbReference>
<dbReference type="InterPro" id="IPR055344">
    <property type="entry name" value="SecD_SecF_C_bact"/>
</dbReference>
<dbReference type="KEGG" id="ccro:CMC5_059190"/>
<comment type="subunit">
    <text evidence="9">Forms a complex with SecF. Part of the essential Sec protein translocation apparatus which comprises SecA, SecYEG and auxiliary proteins SecDF. Other proteins may also be involved.</text>
</comment>
<evidence type="ECO:0000256" key="6">
    <source>
        <dbReference type="ARBA" id="ARBA00022989"/>
    </source>
</evidence>
<dbReference type="SUPFAM" id="SSF82866">
    <property type="entry name" value="Multidrug efflux transporter AcrB transmembrane domain"/>
    <property type="match status" value="1"/>
</dbReference>
<dbReference type="InterPro" id="IPR001036">
    <property type="entry name" value="Acrflvin-R"/>
</dbReference>
<dbReference type="NCBIfam" id="TIGR00916">
    <property type="entry name" value="2A0604s01"/>
    <property type="match status" value="1"/>
</dbReference>
<dbReference type="Gene3D" id="3.30.70.3220">
    <property type="match status" value="1"/>
</dbReference>
<dbReference type="FunFam" id="1.20.1640.10:FF:000004">
    <property type="entry name" value="Protein translocase subunit SecD"/>
    <property type="match status" value="1"/>
</dbReference>
<evidence type="ECO:0000256" key="4">
    <source>
        <dbReference type="ARBA" id="ARBA00022692"/>
    </source>
</evidence>
<evidence type="ECO:0000256" key="1">
    <source>
        <dbReference type="ARBA" id="ARBA00004651"/>
    </source>
</evidence>
<feature type="transmembrane region" description="Helical" evidence="9">
    <location>
        <begin position="579"/>
        <end position="599"/>
    </location>
</feature>
<evidence type="ECO:0000313" key="13">
    <source>
        <dbReference type="EMBL" id="AKT41709.1"/>
    </source>
</evidence>
<dbReference type="PANTHER" id="PTHR30081:SF1">
    <property type="entry name" value="PROTEIN TRANSLOCASE SUBUNIT SECD"/>
    <property type="match status" value="1"/>
</dbReference>
<dbReference type="PATRIC" id="fig|52.7.peg.6525"/>
<dbReference type="Gene3D" id="3.30.1360.200">
    <property type="match status" value="1"/>
</dbReference>
<evidence type="ECO:0000259" key="12">
    <source>
        <dbReference type="Pfam" id="PF22599"/>
    </source>
</evidence>
<dbReference type="InterPro" id="IPR022813">
    <property type="entry name" value="SecD/SecF_arch_bac"/>
</dbReference>
<feature type="transmembrane region" description="Helical" evidence="9">
    <location>
        <begin position="605"/>
        <end position="625"/>
    </location>
</feature>
<dbReference type="EMBL" id="CP012159">
    <property type="protein sequence ID" value="AKT41709.1"/>
    <property type="molecule type" value="Genomic_DNA"/>
</dbReference>
<evidence type="ECO:0000256" key="7">
    <source>
        <dbReference type="ARBA" id="ARBA00023010"/>
    </source>
</evidence>
<evidence type="ECO:0000256" key="5">
    <source>
        <dbReference type="ARBA" id="ARBA00022927"/>
    </source>
</evidence>
<evidence type="ECO:0000259" key="11">
    <source>
        <dbReference type="Pfam" id="PF21760"/>
    </source>
</evidence>
<dbReference type="PRINTS" id="PR00702">
    <property type="entry name" value="ACRIFLAVINRP"/>
</dbReference>
<dbReference type="PANTHER" id="PTHR30081">
    <property type="entry name" value="PROTEIN-EXPORT MEMBRANE PROTEIN SEC"/>
    <property type="match status" value="1"/>
</dbReference>
<dbReference type="Pfam" id="PF22599">
    <property type="entry name" value="SecDF_P1_head"/>
    <property type="match status" value="1"/>
</dbReference>
<dbReference type="InterPro" id="IPR005791">
    <property type="entry name" value="SecD"/>
</dbReference>
<feature type="domain" description="Protein export membrane protein SecD/SecF C-terminal" evidence="10">
    <location>
        <begin position="537"/>
        <end position="695"/>
    </location>
</feature>
<dbReference type="Pfam" id="PF02355">
    <property type="entry name" value="SecD_SecF_C"/>
    <property type="match status" value="1"/>
</dbReference>
<dbReference type="HAMAP" id="MF_01463_B">
    <property type="entry name" value="SecD_B"/>
    <property type="match status" value="1"/>
</dbReference>
<dbReference type="Gene3D" id="1.20.1640.10">
    <property type="entry name" value="Multidrug efflux transporter AcrB transmembrane domain"/>
    <property type="match status" value="1"/>
</dbReference>
<evidence type="ECO:0000256" key="9">
    <source>
        <dbReference type="HAMAP-Rule" id="MF_01463"/>
    </source>
</evidence>
<keyword evidence="7 9" id="KW-0811">Translocation</keyword>
<evidence type="ECO:0000259" key="10">
    <source>
        <dbReference type="Pfam" id="PF02355"/>
    </source>
</evidence>
<name>A0A0K1ELF2_CHOCO</name>
<comment type="subcellular location">
    <subcellularLocation>
        <location evidence="1 9">Cell membrane</location>
        <topology evidence="1 9">Multi-pass membrane protein</topology>
    </subcellularLocation>
</comment>
<evidence type="ECO:0000256" key="3">
    <source>
        <dbReference type="ARBA" id="ARBA00022475"/>
    </source>
</evidence>
<accession>A0A0K1ELF2</accession>
<keyword evidence="14" id="KW-1185">Reference proteome</keyword>
<dbReference type="RefSeq" id="WP_050433449.1">
    <property type="nucleotide sequence ID" value="NZ_CP012159.1"/>
</dbReference>
<evidence type="ECO:0000256" key="2">
    <source>
        <dbReference type="ARBA" id="ARBA00022448"/>
    </source>
</evidence>
<dbReference type="InterPro" id="IPR054384">
    <property type="entry name" value="SecDF_P1_head"/>
</dbReference>
<keyword evidence="3 9" id="KW-1003">Cell membrane</keyword>
<keyword evidence="4 9" id="KW-0812">Transmembrane</keyword>
<comment type="similarity">
    <text evidence="9">Belongs to the SecD/SecF family. SecD subfamily.</text>
</comment>
<comment type="function">
    <text evidence="9">Part of the Sec protein translocase complex. Interacts with the SecYEG preprotein conducting channel. SecDF uses the proton motive force (PMF) to complete protein translocation after the ATP-dependent function of SecA.</text>
</comment>
<proteinExistence type="inferred from homology"/>
<reference evidence="13 14" key="1">
    <citation type="submission" date="2015-07" db="EMBL/GenBank/DDBJ databases">
        <title>Genome analysis of myxobacterium Chondromyces crocatus Cm c5 reveals a high potential for natural compound synthesis and the genetic basis for the loss of fruiting body formation.</title>
        <authorList>
            <person name="Zaburannyi N."/>
            <person name="Bunk B."/>
            <person name="Maier J."/>
            <person name="Overmann J."/>
            <person name="Mueller R."/>
        </authorList>
    </citation>
    <scope>NUCLEOTIDE SEQUENCE [LARGE SCALE GENOMIC DNA]</scope>
    <source>
        <strain evidence="13 14">Cm c5</strain>
    </source>
</reference>
<dbReference type="NCBIfam" id="TIGR01129">
    <property type="entry name" value="secD"/>
    <property type="match status" value="1"/>
</dbReference>
<dbReference type="InterPro" id="IPR048631">
    <property type="entry name" value="SecD_1st"/>
</dbReference>
<keyword evidence="8 9" id="KW-0472">Membrane</keyword>
<evidence type="ECO:0000313" key="14">
    <source>
        <dbReference type="Proteomes" id="UP000067626"/>
    </source>
</evidence>
<feature type="transmembrane region" description="Helical" evidence="9">
    <location>
        <begin position="80"/>
        <end position="97"/>
    </location>
</feature>
<evidence type="ECO:0000256" key="8">
    <source>
        <dbReference type="ARBA" id="ARBA00023136"/>
    </source>
</evidence>
<feature type="transmembrane region" description="Helical" evidence="9">
    <location>
        <begin position="650"/>
        <end position="672"/>
    </location>
</feature>
<gene>
    <name evidence="9 13" type="primary">secD</name>
    <name evidence="13" type="ORF">CMC5_059190</name>
</gene>
<dbReference type="STRING" id="52.CMC5_059190"/>
<dbReference type="Pfam" id="PF21760">
    <property type="entry name" value="SecD_1st"/>
    <property type="match status" value="1"/>
</dbReference>
<organism evidence="13 14">
    <name type="scientific">Chondromyces crocatus</name>
    <dbReference type="NCBI Taxonomy" id="52"/>
    <lineage>
        <taxon>Bacteria</taxon>
        <taxon>Pseudomonadati</taxon>
        <taxon>Myxococcota</taxon>
        <taxon>Polyangia</taxon>
        <taxon>Polyangiales</taxon>
        <taxon>Polyangiaceae</taxon>
        <taxon>Chondromyces</taxon>
    </lineage>
</organism>
<dbReference type="InterPro" id="IPR048634">
    <property type="entry name" value="SecD_SecF_C"/>
</dbReference>
<sequence length="724" mass="80536">MLHNILQFGFAGIAGLCLLGAWLSRAKRGVLMWAAISAGAAAISAHYYVFWSLALFSLMIPWALVCAGPWIDMAWRMKTGFVLFLALGSVLCIYPTFHDEYHGHEDQSHLASDVRSEQETKAQRGELGLGQFVRSNISFRLVRGLDLKGGLRLVYTVDVDEAIKDKRDRYYDDLRAKLATLFGYHQGDSRPTIEELQKLQEKVRIEKARDRADTMTLYLNDRADSEKITDEFLQQFKAEVQVNWSSDLKTATFRIRNEVESQIRERAVTQAKETVERRVDALGLKEAGISTRDEDVIVEVPGEDERAFDEIRDIISQTARLEFKMVDDDTDFFEPIARSAKREDLPKGLDFRIENAPVGPNKTKPNYYALMLRGENEDMRDALKRMQEWVATLQVPQDNEVGFGKFVEYDEETDTFEDIGWRTYFLFSKAEVTGDMIRDAQAVPDQGDRGMGGWYVRMELTPVGADRFEDITGKNIKRRFAIILDAKVESAPVIQTKIPGGIATITMGAGNVTQQLEDARKLELVLRSGALPAPISLSNEQRIGPTLGRDAISESFKGALGGGTLVLLFMMVYYRRAGVIADVAVLFNLVIQIAVLAMFGASMTLPGMAGLALTIGVAVDANVLINERIREELRLGKSPRAAVDIGYDKAFSAILDGHVTTFIGGLILAQYGTGPIKGFAITLIIGIAASLFTGVVCTRLMFEWAVRHRKVKKLSVGIKTAASV</sequence>
<dbReference type="GO" id="GO:0005886">
    <property type="term" value="C:plasma membrane"/>
    <property type="evidence" value="ECO:0007669"/>
    <property type="project" value="UniProtKB-SubCell"/>
</dbReference>
<feature type="domain" description="SecDF P1 head subdomain" evidence="12">
    <location>
        <begin position="423"/>
        <end position="533"/>
    </location>
</feature>
<dbReference type="GO" id="GO:0006605">
    <property type="term" value="P:protein targeting"/>
    <property type="evidence" value="ECO:0007669"/>
    <property type="project" value="UniProtKB-UniRule"/>
</dbReference>
<dbReference type="OrthoDB" id="9805019at2"/>
<keyword evidence="5 9" id="KW-0653">Protein transport</keyword>